<feature type="transmembrane region" description="Helical" evidence="9">
    <location>
        <begin position="335"/>
        <end position="353"/>
    </location>
</feature>
<dbReference type="GO" id="GO:0005886">
    <property type="term" value="C:plasma membrane"/>
    <property type="evidence" value="ECO:0007669"/>
    <property type="project" value="TreeGrafter"/>
</dbReference>
<feature type="transmembrane region" description="Helical" evidence="9">
    <location>
        <begin position="12"/>
        <end position="30"/>
    </location>
</feature>
<gene>
    <name evidence="11" type="ORF">LUZ62_091097</name>
</gene>
<dbReference type="InterPro" id="IPR025749">
    <property type="entry name" value="Sphingomyelin_synth-like_dom"/>
</dbReference>
<dbReference type="PANTHER" id="PTHR21290">
    <property type="entry name" value="SPHINGOMYELIN SYNTHETASE"/>
    <property type="match status" value="1"/>
</dbReference>
<evidence type="ECO:0000256" key="1">
    <source>
        <dbReference type="ARBA" id="ARBA00004141"/>
    </source>
</evidence>
<comment type="subcellular location">
    <subcellularLocation>
        <location evidence="1">Membrane</location>
        <topology evidence="1">Multi-pass membrane protein</topology>
    </subcellularLocation>
</comment>
<feature type="transmembrane region" description="Helical" evidence="9">
    <location>
        <begin position="405"/>
        <end position="427"/>
    </location>
</feature>
<organism evidence="11 12">
    <name type="scientific">Rhynchospora pubera</name>
    <dbReference type="NCBI Taxonomy" id="906938"/>
    <lineage>
        <taxon>Eukaryota</taxon>
        <taxon>Viridiplantae</taxon>
        <taxon>Streptophyta</taxon>
        <taxon>Embryophyta</taxon>
        <taxon>Tracheophyta</taxon>
        <taxon>Spermatophyta</taxon>
        <taxon>Magnoliopsida</taxon>
        <taxon>Liliopsida</taxon>
        <taxon>Poales</taxon>
        <taxon>Cyperaceae</taxon>
        <taxon>Cyperoideae</taxon>
        <taxon>Rhynchosporeae</taxon>
        <taxon>Rhynchospora</taxon>
    </lineage>
</organism>
<evidence type="ECO:0000256" key="7">
    <source>
        <dbReference type="ARBA" id="ARBA00023098"/>
    </source>
</evidence>
<dbReference type="GO" id="GO:0046513">
    <property type="term" value="P:ceramide biosynthetic process"/>
    <property type="evidence" value="ECO:0007669"/>
    <property type="project" value="TreeGrafter"/>
</dbReference>
<keyword evidence="7" id="KW-0443">Lipid metabolism</keyword>
<dbReference type="InterPro" id="IPR045221">
    <property type="entry name" value="Sphingomyelin_synth-like"/>
</dbReference>
<evidence type="ECO:0000256" key="2">
    <source>
        <dbReference type="ARBA" id="ARBA00005441"/>
    </source>
</evidence>
<evidence type="ECO:0000256" key="6">
    <source>
        <dbReference type="ARBA" id="ARBA00022989"/>
    </source>
</evidence>
<keyword evidence="4 9" id="KW-0812">Transmembrane</keyword>
<evidence type="ECO:0000256" key="3">
    <source>
        <dbReference type="ARBA" id="ARBA00022679"/>
    </source>
</evidence>
<dbReference type="GO" id="GO:0047493">
    <property type="term" value="F:ceramide cholinephosphotransferase activity"/>
    <property type="evidence" value="ECO:0007669"/>
    <property type="project" value="TreeGrafter"/>
</dbReference>
<accession>A0AAV8CR65</accession>
<keyword evidence="12" id="KW-1185">Reference proteome</keyword>
<dbReference type="GO" id="GO:0033188">
    <property type="term" value="F:sphingomyelin synthase activity"/>
    <property type="evidence" value="ECO:0007669"/>
    <property type="project" value="TreeGrafter"/>
</dbReference>
<comment type="caution">
    <text evidence="11">The sequence shown here is derived from an EMBL/GenBank/DDBJ whole genome shotgun (WGS) entry which is preliminary data.</text>
</comment>
<name>A0AAV8CR65_9POAL</name>
<proteinExistence type="inferred from homology"/>
<feature type="transmembrane region" description="Helical" evidence="9">
    <location>
        <begin position="71"/>
        <end position="94"/>
    </location>
</feature>
<comment type="similarity">
    <text evidence="2">Belongs to the sphingomyelin synthase family.</text>
</comment>
<dbReference type="GO" id="GO:0000139">
    <property type="term" value="C:Golgi membrane"/>
    <property type="evidence" value="ECO:0007669"/>
    <property type="project" value="TreeGrafter"/>
</dbReference>
<feature type="transmembrane region" description="Helical" evidence="9">
    <location>
        <begin position="170"/>
        <end position="190"/>
    </location>
</feature>
<protein>
    <submittedName>
        <fullName evidence="11">Phosphatidylcholine:ceramide cholinephosphotransferase 3</fullName>
    </submittedName>
</protein>
<keyword evidence="8 9" id="KW-0472">Membrane</keyword>
<evidence type="ECO:0000256" key="8">
    <source>
        <dbReference type="ARBA" id="ARBA00023136"/>
    </source>
</evidence>
<evidence type="ECO:0000256" key="9">
    <source>
        <dbReference type="SAM" id="Phobius"/>
    </source>
</evidence>
<keyword evidence="3" id="KW-0808">Transferase</keyword>
<dbReference type="GO" id="GO:0005789">
    <property type="term" value="C:endoplasmic reticulum membrane"/>
    <property type="evidence" value="ECO:0007669"/>
    <property type="project" value="TreeGrafter"/>
</dbReference>
<dbReference type="Proteomes" id="UP001140206">
    <property type="component" value="Chromosome 5"/>
</dbReference>
<feature type="domain" description="Sphingomyelin synthase-like" evidence="10">
    <location>
        <begin position="279"/>
        <end position="345"/>
    </location>
</feature>
<reference evidence="11" key="1">
    <citation type="submission" date="2022-08" db="EMBL/GenBank/DDBJ databases">
        <authorList>
            <person name="Marques A."/>
        </authorList>
    </citation>
    <scope>NUCLEOTIDE SEQUENCE</scope>
    <source>
        <strain evidence="11">RhyPub2mFocal</strain>
        <tissue evidence="11">Leaves</tissue>
    </source>
</reference>
<keyword evidence="6 9" id="KW-1133">Transmembrane helix</keyword>
<feature type="transmembrane region" description="Helical" evidence="9">
    <location>
        <begin position="139"/>
        <end position="158"/>
    </location>
</feature>
<evidence type="ECO:0000313" key="12">
    <source>
        <dbReference type="Proteomes" id="UP001140206"/>
    </source>
</evidence>
<feature type="transmembrane region" description="Helical" evidence="9">
    <location>
        <begin position="42"/>
        <end position="59"/>
    </location>
</feature>
<dbReference type="Pfam" id="PF14360">
    <property type="entry name" value="PAP2_C"/>
    <property type="match status" value="1"/>
</dbReference>
<sequence length="431" mass="48590">MAADRSKRFVPVPGLGTGTVAIAYVCVDYLQHVRPTWHDRLMPALWAVLVLATVFRLIFYRHWAKELPAALPFLGSVVFLLLAFLFEALSVRFVTAVLGLDWHRSADPLPDTGQWLLLALNEMLPEALVTLLRAHIITLHHYLVIFVMLGFSVTFGSIKAPGLGFAARYIFTMAVGRLLRTFTFIATILPSPRPWCALVRYRIPNYPHPWAQKYYEPYTSDSDAISRLLQLDSAYAEGKEYPVEFVPDWGKMSFLANMLRPNIGEGSTWYQLLKRASGGCNDLMYSGHMLVAVLTAMAWTEAYGGWTSAILWVFVLHSAQREIRERHHYSVDCIVAIYVGILLWRATGFIWSAKDTSKARRAAKFDEVRTRLTQSAKDSDIDQIRKILEEVETAGQDKETLSKKAVILFGSCVVLFTFTCVVLALTLTTDG</sequence>
<evidence type="ECO:0000313" key="11">
    <source>
        <dbReference type="EMBL" id="KAJ4756692.1"/>
    </source>
</evidence>
<evidence type="ECO:0000256" key="5">
    <source>
        <dbReference type="ARBA" id="ARBA00022919"/>
    </source>
</evidence>
<dbReference type="EMBL" id="JAMFTS010000005">
    <property type="protein sequence ID" value="KAJ4756692.1"/>
    <property type="molecule type" value="Genomic_DNA"/>
</dbReference>
<dbReference type="PANTHER" id="PTHR21290:SF25">
    <property type="entry name" value="SPHINGOMYELIN SYNTHASE-RELATED PROTEIN 1"/>
    <property type="match status" value="1"/>
</dbReference>
<dbReference type="AlphaFoldDB" id="A0AAV8CR65"/>
<feature type="transmembrane region" description="Helical" evidence="9">
    <location>
        <begin position="290"/>
        <end position="315"/>
    </location>
</feature>
<evidence type="ECO:0000259" key="10">
    <source>
        <dbReference type="Pfam" id="PF14360"/>
    </source>
</evidence>
<evidence type="ECO:0000256" key="4">
    <source>
        <dbReference type="ARBA" id="ARBA00022692"/>
    </source>
</evidence>
<keyword evidence="5" id="KW-0746">Sphingolipid metabolism</keyword>